<dbReference type="Gene3D" id="2.40.10.10">
    <property type="entry name" value="Trypsin-like serine proteases"/>
    <property type="match status" value="1"/>
</dbReference>
<dbReference type="SUPFAM" id="SSF50494">
    <property type="entry name" value="Trypsin-like serine proteases"/>
    <property type="match status" value="1"/>
</dbReference>
<evidence type="ECO:0000259" key="6">
    <source>
        <dbReference type="PROSITE" id="PS50240"/>
    </source>
</evidence>
<sequence>MLIAFDCSSIVQDDSKNRTIDITQAPFTLSLRFNDEFHCGGAIISENWGITAAHCVNQNIESIENFTIRSGSSFREHDGSIYSLLKIVTHENYDENNNDYDAAVFMINSSFNFDSTTQPIALPEGSVENNIGIVVGWGAVSHDEPNLSKTLKSVTVPLIDKDQCIEDYKGSFEITESQLCYGFQKGGKDACQGDSGGPLFNIHNILIGITSWGDGCGEEYSPGVYTNVEMISDWIKQHVDF</sequence>
<proteinExistence type="predicted"/>
<evidence type="ECO:0000256" key="3">
    <source>
        <dbReference type="ARBA" id="ARBA00022825"/>
    </source>
</evidence>
<keyword evidence="8" id="KW-1185">Reference proteome</keyword>
<reference evidence="7" key="2">
    <citation type="submission" date="2023-03" db="EMBL/GenBank/DDBJ databases">
        <authorList>
            <person name="Inwood S.N."/>
            <person name="Skelly J.G."/>
            <person name="Guhlin J."/>
            <person name="Harrop T.W.R."/>
            <person name="Goldson S.G."/>
            <person name="Dearden P.K."/>
        </authorList>
    </citation>
    <scope>NUCLEOTIDE SEQUENCE</scope>
    <source>
        <strain evidence="7">Lincoln</strain>
        <tissue evidence="7">Whole body</tissue>
    </source>
</reference>
<dbReference type="InterPro" id="IPR001314">
    <property type="entry name" value="Peptidase_S1A"/>
</dbReference>
<dbReference type="Pfam" id="PF00089">
    <property type="entry name" value="Trypsin"/>
    <property type="match status" value="1"/>
</dbReference>
<dbReference type="InterPro" id="IPR001254">
    <property type="entry name" value="Trypsin_dom"/>
</dbReference>
<evidence type="ECO:0000256" key="4">
    <source>
        <dbReference type="ARBA" id="ARBA00023157"/>
    </source>
</evidence>
<dbReference type="PROSITE" id="PS00134">
    <property type="entry name" value="TRYPSIN_HIS"/>
    <property type="match status" value="1"/>
</dbReference>
<evidence type="ECO:0000256" key="5">
    <source>
        <dbReference type="RuleBase" id="RU363034"/>
    </source>
</evidence>
<dbReference type="SMART" id="SM00020">
    <property type="entry name" value="Tryp_SPc"/>
    <property type="match status" value="1"/>
</dbReference>
<evidence type="ECO:0000256" key="1">
    <source>
        <dbReference type="ARBA" id="ARBA00022670"/>
    </source>
</evidence>
<evidence type="ECO:0000313" key="7">
    <source>
        <dbReference type="EMBL" id="KAK0161257.1"/>
    </source>
</evidence>
<dbReference type="PANTHER" id="PTHR24252">
    <property type="entry name" value="ACROSIN-RELATED"/>
    <property type="match status" value="1"/>
</dbReference>
<dbReference type="PROSITE" id="PS00135">
    <property type="entry name" value="TRYPSIN_SER"/>
    <property type="match status" value="1"/>
</dbReference>
<dbReference type="InterPro" id="IPR018114">
    <property type="entry name" value="TRYPSIN_HIS"/>
</dbReference>
<dbReference type="FunFam" id="2.40.10.10:FF:000034">
    <property type="entry name" value="Eupolytin"/>
    <property type="match status" value="1"/>
</dbReference>
<dbReference type="CDD" id="cd00190">
    <property type="entry name" value="Tryp_SPc"/>
    <property type="match status" value="1"/>
</dbReference>
<protein>
    <recommendedName>
        <fullName evidence="6">Peptidase S1 domain-containing protein</fullName>
    </recommendedName>
</protein>
<name>A0AA39CB34_MICHY</name>
<keyword evidence="2 5" id="KW-0378">Hydrolase</keyword>
<organism evidence="7 8">
    <name type="scientific">Microctonus hyperodae</name>
    <name type="common">Parasitoid wasp</name>
    <dbReference type="NCBI Taxonomy" id="165561"/>
    <lineage>
        <taxon>Eukaryota</taxon>
        <taxon>Metazoa</taxon>
        <taxon>Ecdysozoa</taxon>
        <taxon>Arthropoda</taxon>
        <taxon>Hexapoda</taxon>
        <taxon>Insecta</taxon>
        <taxon>Pterygota</taxon>
        <taxon>Neoptera</taxon>
        <taxon>Endopterygota</taxon>
        <taxon>Hymenoptera</taxon>
        <taxon>Apocrita</taxon>
        <taxon>Ichneumonoidea</taxon>
        <taxon>Braconidae</taxon>
        <taxon>Euphorinae</taxon>
        <taxon>Microctonus</taxon>
    </lineage>
</organism>
<keyword evidence="4" id="KW-1015">Disulfide bond</keyword>
<dbReference type="PANTHER" id="PTHR24252:SF18">
    <property type="entry name" value="OVOCHYMASE 1"/>
    <property type="match status" value="1"/>
</dbReference>
<accession>A0AA39CB34</accession>
<feature type="domain" description="Peptidase S1" evidence="6">
    <location>
        <begin position="10"/>
        <end position="240"/>
    </location>
</feature>
<dbReference type="InterPro" id="IPR033116">
    <property type="entry name" value="TRYPSIN_SER"/>
</dbReference>
<comment type="caution">
    <text evidence="7">The sequence shown here is derived from an EMBL/GenBank/DDBJ whole genome shotgun (WGS) entry which is preliminary data.</text>
</comment>
<reference evidence="7" key="1">
    <citation type="journal article" date="2023" name="bioRxiv">
        <title>Scaffold-level genome assemblies of two parasitoid biocontrol wasps reveal the parthenogenesis mechanism and an associated novel virus.</title>
        <authorList>
            <person name="Inwood S."/>
            <person name="Skelly J."/>
            <person name="Guhlin J."/>
            <person name="Harrop T."/>
            <person name="Goldson S."/>
            <person name="Dearden P."/>
        </authorList>
    </citation>
    <scope>NUCLEOTIDE SEQUENCE</scope>
    <source>
        <strain evidence="7">Lincoln</strain>
        <tissue evidence="7">Whole body</tissue>
    </source>
</reference>
<dbReference type="GO" id="GO:0004252">
    <property type="term" value="F:serine-type endopeptidase activity"/>
    <property type="evidence" value="ECO:0007669"/>
    <property type="project" value="InterPro"/>
</dbReference>
<dbReference type="EMBL" id="JAQQBR010001835">
    <property type="protein sequence ID" value="KAK0161257.1"/>
    <property type="molecule type" value="Genomic_DNA"/>
</dbReference>
<evidence type="ECO:0000313" key="8">
    <source>
        <dbReference type="Proteomes" id="UP001168972"/>
    </source>
</evidence>
<evidence type="ECO:0000256" key="2">
    <source>
        <dbReference type="ARBA" id="ARBA00022801"/>
    </source>
</evidence>
<gene>
    <name evidence="7" type="ORF">PV327_009746</name>
</gene>
<keyword evidence="1 5" id="KW-0645">Protease</keyword>
<dbReference type="GO" id="GO:0006508">
    <property type="term" value="P:proteolysis"/>
    <property type="evidence" value="ECO:0007669"/>
    <property type="project" value="UniProtKB-KW"/>
</dbReference>
<dbReference type="InterPro" id="IPR043504">
    <property type="entry name" value="Peptidase_S1_PA_chymotrypsin"/>
</dbReference>
<dbReference type="InterPro" id="IPR009003">
    <property type="entry name" value="Peptidase_S1_PA"/>
</dbReference>
<dbReference type="AlphaFoldDB" id="A0AA39CB34"/>
<dbReference type="Proteomes" id="UP001168972">
    <property type="component" value="Unassembled WGS sequence"/>
</dbReference>
<keyword evidence="3 5" id="KW-0720">Serine protease</keyword>
<dbReference type="PRINTS" id="PR00722">
    <property type="entry name" value="CHYMOTRYPSIN"/>
</dbReference>
<dbReference type="PROSITE" id="PS50240">
    <property type="entry name" value="TRYPSIN_DOM"/>
    <property type="match status" value="1"/>
</dbReference>